<name>A0A327X4L3_LARAB</name>
<gene>
    <name evidence="1" type="ORF">LX87_01996</name>
</gene>
<dbReference type="EMBL" id="QLMC01000002">
    <property type="protein sequence ID" value="RAK00294.1"/>
    <property type="molecule type" value="Genomic_DNA"/>
</dbReference>
<dbReference type="AlphaFoldDB" id="A0A327X4L3"/>
<dbReference type="OrthoDB" id="838623at2"/>
<evidence type="ECO:0000313" key="2">
    <source>
        <dbReference type="Proteomes" id="UP000248790"/>
    </source>
</evidence>
<dbReference type="Proteomes" id="UP000248790">
    <property type="component" value="Unassembled WGS sequence"/>
</dbReference>
<proteinExistence type="predicted"/>
<comment type="caution">
    <text evidence="1">The sequence shown here is derived from an EMBL/GenBank/DDBJ whole genome shotgun (WGS) entry which is preliminary data.</text>
</comment>
<protein>
    <submittedName>
        <fullName evidence="1">Uncharacterized protein</fullName>
    </submittedName>
</protein>
<keyword evidence="2" id="KW-1185">Reference proteome</keyword>
<reference evidence="1 2" key="1">
    <citation type="submission" date="2018-06" db="EMBL/GenBank/DDBJ databases">
        <title>Genomic Encyclopedia of Archaeal and Bacterial Type Strains, Phase II (KMG-II): from individual species to whole genera.</title>
        <authorList>
            <person name="Goeker M."/>
        </authorList>
    </citation>
    <scope>NUCLEOTIDE SEQUENCE [LARGE SCALE GENOMIC DNA]</scope>
    <source>
        <strain evidence="1 2">DSM 21851</strain>
    </source>
</reference>
<organism evidence="1 2">
    <name type="scientific">Larkinella arboricola</name>
    <dbReference type="NCBI Taxonomy" id="643671"/>
    <lineage>
        <taxon>Bacteria</taxon>
        <taxon>Pseudomonadati</taxon>
        <taxon>Bacteroidota</taxon>
        <taxon>Cytophagia</taxon>
        <taxon>Cytophagales</taxon>
        <taxon>Spirosomataceae</taxon>
        <taxon>Larkinella</taxon>
    </lineage>
</organism>
<evidence type="ECO:0000313" key="1">
    <source>
        <dbReference type="EMBL" id="RAK00294.1"/>
    </source>
</evidence>
<accession>A0A327X4L3</accession>
<sequence length="122" mass="13832">MNTLKTGLIGLELLILLLSGCQQKPPFPQDENCFKGKILKKVRDREGVIAFNSIENKYSINTHVAGTYDSQDIGFLCNLPDSLKQNGRLVHFDGHYYKYDEGRTPNVAGATYYYLKITNLKK</sequence>